<dbReference type="EMBL" id="JBBKTX010000018">
    <property type="protein sequence ID" value="MFK4753602.1"/>
    <property type="molecule type" value="Genomic_DNA"/>
</dbReference>
<dbReference type="Proteomes" id="UP001620597">
    <property type="component" value="Unassembled WGS sequence"/>
</dbReference>
<dbReference type="SUPFAM" id="SSF54909">
    <property type="entry name" value="Dimeric alpha+beta barrel"/>
    <property type="match status" value="1"/>
</dbReference>
<organism evidence="1 2">
    <name type="scientific">Oceanobacter antarcticus</name>
    <dbReference type="NCBI Taxonomy" id="3133425"/>
    <lineage>
        <taxon>Bacteria</taxon>
        <taxon>Pseudomonadati</taxon>
        <taxon>Pseudomonadota</taxon>
        <taxon>Gammaproteobacteria</taxon>
        <taxon>Oceanospirillales</taxon>
        <taxon>Oceanospirillaceae</taxon>
        <taxon>Oceanobacter</taxon>
    </lineage>
</organism>
<gene>
    <name evidence="1" type="ORF">WG929_14395</name>
</gene>
<sequence length="112" mass="12709">MEVVNPVRQAVELVLFSLKPDTDEVAFLALNATVQTYINTLPGFVYRALCKQSDGLWQDIVFWQDRVAAQHAQQLFMKSEACMTWLAMIDPASINMQHSEVMFAKLAERLAC</sequence>
<evidence type="ECO:0000313" key="2">
    <source>
        <dbReference type="Proteomes" id="UP001620597"/>
    </source>
</evidence>
<proteinExistence type="predicted"/>
<keyword evidence="2" id="KW-1185">Reference proteome</keyword>
<evidence type="ECO:0008006" key="3">
    <source>
        <dbReference type="Google" id="ProtNLM"/>
    </source>
</evidence>
<reference evidence="1 2" key="1">
    <citation type="submission" date="2024-03" db="EMBL/GenBank/DDBJ databases">
        <title>High-quality draft genome sequence of Oceanobacter sp. wDCs-4.</title>
        <authorList>
            <person name="Dong C."/>
        </authorList>
    </citation>
    <scope>NUCLEOTIDE SEQUENCE [LARGE SCALE GENOMIC DNA]</scope>
    <source>
        <strain evidence="2">wDCs-4</strain>
    </source>
</reference>
<evidence type="ECO:0000313" key="1">
    <source>
        <dbReference type="EMBL" id="MFK4753602.1"/>
    </source>
</evidence>
<comment type="caution">
    <text evidence="1">The sequence shown here is derived from an EMBL/GenBank/DDBJ whole genome shotgun (WGS) entry which is preliminary data.</text>
</comment>
<dbReference type="RefSeq" id="WP_416206625.1">
    <property type="nucleotide sequence ID" value="NZ_JBBKTX010000018.1"/>
</dbReference>
<protein>
    <recommendedName>
        <fullName evidence="3">Antibiotic biosynthesis monooxygenase</fullName>
    </recommendedName>
</protein>
<dbReference type="InterPro" id="IPR011008">
    <property type="entry name" value="Dimeric_a/b-barrel"/>
</dbReference>
<name>A0ABW8NKV8_9GAMM</name>
<accession>A0ABW8NKV8</accession>